<evidence type="ECO:0000313" key="2">
    <source>
        <dbReference type="EMBL" id="CCC97371.1"/>
    </source>
</evidence>
<proteinExistence type="predicted"/>
<evidence type="ECO:0000256" key="1">
    <source>
        <dbReference type="SAM" id="MobiDB-lite"/>
    </source>
</evidence>
<gene>
    <name evidence="2" type="ORF">AZOBR_70007</name>
</gene>
<feature type="region of interest" description="Disordered" evidence="1">
    <location>
        <begin position="1"/>
        <end position="20"/>
    </location>
</feature>
<protein>
    <submittedName>
        <fullName evidence="2">Uncharacterized protein</fullName>
    </submittedName>
</protein>
<dbReference type="Proteomes" id="UP000007319">
    <property type="component" value="Chromosome"/>
</dbReference>
<keyword evidence="3" id="KW-1185">Reference proteome</keyword>
<evidence type="ECO:0000313" key="3">
    <source>
        <dbReference type="Proteomes" id="UP000007319"/>
    </source>
</evidence>
<accession>A0A9P1JPR1</accession>
<reference evidence="2 3" key="1">
    <citation type="journal article" date="2011" name="PLoS Genet.">
        <title>Azospirillum genomes reveal transition of bacteria from aquatic to terrestrial environments.</title>
        <authorList>
            <person name="Wisniewski-Dye F."/>
            <person name="Borziak K."/>
            <person name="Khalsa-Moyers G."/>
            <person name="Alexandre G."/>
            <person name="Sukharnikov L.O."/>
            <person name="Wuichet K."/>
            <person name="Hurst G.B."/>
            <person name="McDonald W.H."/>
            <person name="Robertson J.S."/>
            <person name="Barbe V."/>
            <person name="Calteau A."/>
            <person name="Rouy Z."/>
            <person name="Mangenot S."/>
            <person name="Prigent-Combaret C."/>
            <person name="Normand P."/>
            <person name="Boyer M."/>
            <person name="Siguier P."/>
            <person name="Dessaux Y."/>
            <person name="Elmerich C."/>
            <person name="Condemine G."/>
            <person name="Krishnen G."/>
            <person name="Kennedy I."/>
            <person name="Paterson A.H."/>
            <person name="Gonzalez V."/>
            <person name="Mavingui P."/>
            <person name="Zhulin I.B."/>
        </authorList>
    </citation>
    <scope>NUCLEOTIDE SEQUENCE [LARGE SCALE GENOMIC DNA]</scope>
    <source>
        <strain evidence="2 3">Sp245</strain>
    </source>
</reference>
<dbReference type="AlphaFoldDB" id="A0A9P1JPR1"/>
<organism evidence="2 3">
    <name type="scientific">Azospirillum baldaniorum</name>
    <dbReference type="NCBI Taxonomy" id="1064539"/>
    <lineage>
        <taxon>Bacteria</taxon>
        <taxon>Pseudomonadati</taxon>
        <taxon>Pseudomonadota</taxon>
        <taxon>Alphaproteobacteria</taxon>
        <taxon>Rhodospirillales</taxon>
        <taxon>Azospirillaceae</taxon>
        <taxon>Azospirillum</taxon>
    </lineage>
</organism>
<dbReference type="EMBL" id="HE577327">
    <property type="protein sequence ID" value="CCC97371.1"/>
    <property type="molecule type" value="Genomic_DNA"/>
</dbReference>
<sequence>MPKGKNNHKIIAAELLNREG</sequence>
<name>A0A9P1JPR1_9PROT</name>
<dbReference type="KEGG" id="abs:AZOBR_70007"/>